<keyword evidence="2" id="KW-0540">Nuclease</keyword>
<dbReference type="Proteomes" id="UP000007364">
    <property type="component" value="Unassembled WGS sequence"/>
</dbReference>
<evidence type="ECO:0000256" key="3">
    <source>
        <dbReference type="ARBA" id="ARBA00022801"/>
    </source>
</evidence>
<gene>
    <name evidence="4" type="ORF">I215_06382</name>
</gene>
<dbReference type="STRING" id="555500.I215_06382"/>
<evidence type="ECO:0000256" key="2">
    <source>
        <dbReference type="ARBA" id="ARBA00022722"/>
    </source>
</evidence>
<dbReference type="EMBL" id="AMSG01000006">
    <property type="protein sequence ID" value="EKF55565.1"/>
    <property type="molecule type" value="Genomic_DNA"/>
</dbReference>
<evidence type="ECO:0000256" key="1">
    <source>
        <dbReference type="ARBA" id="ARBA00022649"/>
    </source>
</evidence>
<keyword evidence="5" id="KW-1185">Reference proteome</keyword>
<evidence type="ECO:0000313" key="5">
    <source>
        <dbReference type="Proteomes" id="UP000007364"/>
    </source>
</evidence>
<dbReference type="GO" id="GO:0004540">
    <property type="term" value="F:RNA nuclease activity"/>
    <property type="evidence" value="ECO:0007669"/>
    <property type="project" value="InterPro"/>
</dbReference>
<dbReference type="GO" id="GO:0016787">
    <property type="term" value="F:hydrolase activity"/>
    <property type="evidence" value="ECO:0007669"/>
    <property type="project" value="UniProtKB-KW"/>
</dbReference>
<accession>K2PSM0</accession>
<keyword evidence="1" id="KW-1277">Toxin-antitoxin system</keyword>
<organism evidence="4 5">
    <name type="scientific">Galbibacter marinus</name>
    <dbReference type="NCBI Taxonomy" id="555500"/>
    <lineage>
        <taxon>Bacteria</taxon>
        <taxon>Pseudomonadati</taxon>
        <taxon>Bacteroidota</taxon>
        <taxon>Flavobacteriia</taxon>
        <taxon>Flavobacteriales</taxon>
        <taxon>Flavobacteriaceae</taxon>
        <taxon>Galbibacter</taxon>
    </lineage>
</organism>
<reference evidence="4 5" key="1">
    <citation type="journal article" date="2012" name="J. Bacteriol.">
        <title>Genome Sequence of Galbibacter marinum Type Strain ck-I2-15.</title>
        <authorList>
            <person name="Lai Q."/>
            <person name="Li C."/>
            <person name="Shao Z."/>
        </authorList>
    </citation>
    <scope>NUCLEOTIDE SEQUENCE [LARGE SCALE GENOMIC DNA]</scope>
    <source>
        <strain evidence="5">ck-I2-15</strain>
    </source>
</reference>
<proteinExistence type="predicted"/>
<sequence>MLRYFIEQKERDLFRLRDIEECIDKILELVERLQKFEEFELKWMEQDAMIRNFEIIGEVACIRKGF</sequence>
<dbReference type="AlphaFoldDB" id="K2PSM0"/>
<comment type="caution">
    <text evidence="4">The sequence shown here is derived from an EMBL/GenBank/DDBJ whole genome shotgun (WGS) entry which is preliminary data.</text>
</comment>
<protein>
    <submittedName>
        <fullName evidence="4">Uncharacterized protein</fullName>
    </submittedName>
</protein>
<dbReference type="InterPro" id="IPR008201">
    <property type="entry name" value="HepT-like"/>
</dbReference>
<name>K2PSM0_9FLAO</name>
<evidence type="ECO:0000313" key="4">
    <source>
        <dbReference type="EMBL" id="EKF55565.1"/>
    </source>
</evidence>
<dbReference type="OrthoDB" id="955324at2"/>
<dbReference type="GO" id="GO:0110001">
    <property type="term" value="C:toxin-antitoxin complex"/>
    <property type="evidence" value="ECO:0007669"/>
    <property type="project" value="InterPro"/>
</dbReference>
<dbReference type="RefSeq" id="WP_008991146.1">
    <property type="nucleotide sequence ID" value="NZ_AMSG01000006.1"/>
</dbReference>
<dbReference type="Pfam" id="PF01934">
    <property type="entry name" value="HepT-like"/>
    <property type="match status" value="1"/>
</dbReference>
<keyword evidence="3" id="KW-0378">Hydrolase</keyword>